<dbReference type="PROSITE" id="PS50206">
    <property type="entry name" value="RHODANESE_3"/>
    <property type="match status" value="1"/>
</dbReference>
<feature type="transmembrane region" description="Helical" evidence="5">
    <location>
        <begin position="403"/>
        <end position="423"/>
    </location>
</feature>
<dbReference type="EMBL" id="DTHB01000053">
    <property type="protein sequence ID" value="HGB15489.1"/>
    <property type="molecule type" value="Genomic_DNA"/>
</dbReference>
<dbReference type="SMART" id="SM00100">
    <property type="entry name" value="cNMP"/>
    <property type="match status" value="1"/>
</dbReference>
<dbReference type="InterPro" id="IPR036873">
    <property type="entry name" value="Rhodanese-like_dom_sf"/>
</dbReference>
<dbReference type="SUPFAM" id="SSF52821">
    <property type="entry name" value="Rhodanese/Cell cycle control phosphatase"/>
    <property type="match status" value="1"/>
</dbReference>
<protein>
    <submittedName>
        <fullName evidence="8">Cyclic nucleotide-binding domain-containing protein</fullName>
    </submittedName>
</protein>
<dbReference type="SMART" id="SM00450">
    <property type="entry name" value="RHOD"/>
    <property type="match status" value="1"/>
</dbReference>
<dbReference type="CDD" id="cd00158">
    <property type="entry name" value="RHOD"/>
    <property type="match status" value="1"/>
</dbReference>
<dbReference type="GO" id="GO:0003700">
    <property type="term" value="F:DNA-binding transcription factor activity"/>
    <property type="evidence" value="ECO:0007669"/>
    <property type="project" value="TreeGrafter"/>
</dbReference>
<dbReference type="InterPro" id="IPR018488">
    <property type="entry name" value="cNMP-bd_CS"/>
</dbReference>
<dbReference type="Pfam" id="PF00027">
    <property type="entry name" value="cNMP_binding"/>
    <property type="match status" value="1"/>
</dbReference>
<dbReference type="InterPro" id="IPR050397">
    <property type="entry name" value="Env_Response_Regulators"/>
</dbReference>
<dbReference type="InterPro" id="IPR014710">
    <property type="entry name" value="RmlC-like_jellyroll"/>
</dbReference>
<dbReference type="InterPro" id="IPR001763">
    <property type="entry name" value="Rhodanese-like_dom"/>
</dbReference>
<feature type="transmembrane region" description="Helical" evidence="5">
    <location>
        <begin position="337"/>
        <end position="356"/>
    </location>
</feature>
<sequence length="479" mass="54052">MADPNERSAFVGAGLKLEQVGREITVPAGTCIVRQGEPPKHFYVVKSGKLRVFRQTSDGIRTDLTELGPGDYFGEVALVTGQPRTASVEAVEDSHLLQINKEEFDWVLDHNPQLARHIIQQLSHWLVTGDRRLEQEVIHQAKLRQISWFDYVLMLGLSIVIALVFNLYNDNRIPLVQGWGEKNEIPHISLSQALQAHQQKEAIFVDARKNGFYEQRHIQGALNLPVIYFDLMYPLFQFTLANLEGAKDKPLIAYGGTISRRFDLELARQLKDKGFEKVMTLGSDYLAWPQAFPLEEGKPRKPAHIPLGLAGFLEWLPVGIFLLILIPSIRRSPYLSVVCRVLLGIIFIQFALSKIMRPGVFALNVVDYGLMPAWGVNLWALVLPWAELITGLFLILGIRTRAAATLIGGMNIIFIVGLIHALYLDLPINCGCVGEAGEPVTWWKVLKNVGMLLMAVQIFLYDRLFVLDRGGFIWRERKI</sequence>
<dbReference type="GO" id="GO:0016020">
    <property type="term" value="C:membrane"/>
    <property type="evidence" value="ECO:0007669"/>
    <property type="project" value="UniProtKB-SubCell"/>
</dbReference>
<comment type="subcellular location">
    <subcellularLocation>
        <location evidence="1">Membrane</location>
        <topology evidence="1">Multi-pass membrane protein</topology>
    </subcellularLocation>
</comment>
<dbReference type="SUPFAM" id="SSF51206">
    <property type="entry name" value="cAMP-binding domain-like"/>
    <property type="match status" value="1"/>
</dbReference>
<dbReference type="GO" id="GO:0030416">
    <property type="term" value="P:methylamine metabolic process"/>
    <property type="evidence" value="ECO:0007669"/>
    <property type="project" value="InterPro"/>
</dbReference>
<dbReference type="PRINTS" id="PR00103">
    <property type="entry name" value="CAMPKINASE"/>
</dbReference>
<dbReference type="PROSITE" id="PS00889">
    <property type="entry name" value="CNMP_BINDING_2"/>
    <property type="match status" value="1"/>
</dbReference>
<dbReference type="Pfam" id="PF00581">
    <property type="entry name" value="Rhodanese"/>
    <property type="match status" value="1"/>
</dbReference>
<dbReference type="InterPro" id="IPR009908">
    <property type="entry name" value="Methylamine_util_MauE"/>
</dbReference>
<accession>A0A7C3WII3</accession>
<feature type="domain" description="Rhodanese" evidence="7">
    <location>
        <begin position="198"/>
        <end position="297"/>
    </location>
</feature>
<feature type="transmembrane region" description="Helical" evidence="5">
    <location>
        <begin position="376"/>
        <end position="396"/>
    </location>
</feature>
<keyword evidence="2 5" id="KW-0812">Transmembrane</keyword>
<dbReference type="PANTHER" id="PTHR24567">
    <property type="entry name" value="CRP FAMILY TRANSCRIPTIONAL REGULATORY PROTEIN"/>
    <property type="match status" value="1"/>
</dbReference>
<dbReference type="Gene3D" id="3.40.250.10">
    <property type="entry name" value="Rhodanese-like domain"/>
    <property type="match status" value="1"/>
</dbReference>
<dbReference type="UniPathway" id="UPA00895"/>
<dbReference type="Pfam" id="PF07291">
    <property type="entry name" value="MauE"/>
    <property type="match status" value="1"/>
</dbReference>
<evidence type="ECO:0000256" key="2">
    <source>
        <dbReference type="ARBA" id="ARBA00022692"/>
    </source>
</evidence>
<feature type="transmembrane region" description="Helical" evidence="5">
    <location>
        <begin position="148"/>
        <end position="168"/>
    </location>
</feature>
<keyword evidence="3 5" id="KW-1133">Transmembrane helix</keyword>
<evidence type="ECO:0000256" key="4">
    <source>
        <dbReference type="ARBA" id="ARBA00023136"/>
    </source>
</evidence>
<feature type="transmembrane region" description="Helical" evidence="5">
    <location>
        <begin position="303"/>
        <end position="325"/>
    </location>
</feature>
<organism evidence="8">
    <name type="scientific">Desulfobacca acetoxidans</name>
    <dbReference type="NCBI Taxonomy" id="60893"/>
    <lineage>
        <taxon>Bacteria</taxon>
        <taxon>Pseudomonadati</taxon>
        <taxon>Thermodesulfobacteriota</taxon>
        <taxon>Desulfobaccia</taxon>
        <taxon>Desulfobaccales</taxon>
        <taxon>Desulfobaccaceae</taxon>
        <taxon>Desulfobacca</taxon>
    </lineage>
</organism>
<reference evidence="8" key="1">
    <citation type="journal article" date="2020" name="mSystems">
        <title>Genome- and Community-Level Interaction Insights into Carbon Utilization and Element Cycling Functions of Hydrothermarchaeota in Hydrothermal Sediment.</title>
        <authorList>
            <person name="Zhou Z."/>
            <person name="Liu Y."/>
            <person name="Xu W."/>
            <person name="Pan J."/>
            <person name="Luo Z.H."/>
            <person name="Li M."/>
        </authorList>
    </citation>
    <scope>NUCLEOTIDE SEQUENCE [LARGE SCALE GENOMIC DNA]</scope>
    <source>
        <strain evidence="8">SpSt-776</strain>
    </source>
</reference>
<dbReference type="CDD" id="cd00038">
    <property type="entry name" value="CAP_ED"/>
    <property type="match status" value="1"/>
</dbReference>
<dbReference type="PROSITE" id="PS50042">
    <property type="entry name" value="CNMP_BINDING_3"/>
    <property type="match status" value="1"/>
</dbReference>
<dbReference type="AlphaFoldDB" id="A0A7C3WII3"/>
<evidence type="ECO:0000256" key="5">
    <source>
        <dbReference type="SAM" id="Phobius"/>
    </source>
</evidence>
<comment type="caution">
    <text evidence="8">The sequence shown here is derived from an EMBL/GenBank/DDBJ whole genome shotgun (WGS) entry which is preliminary data.</text>
</comment>
<proteinExistence type="predicted"/>
<dbReference type="InterPro" id="IPR000595">
    <property type="entry name" value="cNMP-bd_dom"/>
</dbReference>
<feature type="transmembrane region" description="Helical" evidence="5">
    <location>
        <begin position="449"/>
        <end position="467"/>
    </location>
</feature>
<evidence type="ECO:0000256" key="1">
    <source>
        <dbReference type="ARBA" id="ARBA00004141"/>
    </source>
</evidence>
<evidence type="ECO:0000313" key="8">
    <source>
        <dbReference type="EMBL" id="HGB15489.1"/>
    </source>
</evidence>
<dbReference type="GO" id="GO:0005829">
    <property type="term" value="C:cytosol"/>
    <property type="evidence" value="ECO:0007669"/>
    <property type="project" value="TreeGrafter"/>
</dbReference>
<gene>
    <name evidence="8" type="ORF">ENV62_09685</name>
</gene>
<evidence type="ECO:0000256" key="3">
    <source>
        <dbReference type="ARBA" id="ARBA00022989"/>
    </source>
</evidence>
<dbReference type="Gene3D" id="2.60.120.10">
    <property type="entry name" value="Jelly Rolls"/>
    <property type="match status" value="1"/>
</dbReference>
<dbReference type="PANTHER" id="PTHR24567:SF74">
    <property type="entry name" value="HTH-TYPE TRANSCRIPTIONAL REGULATOR ARCR"/>
    <property type="match status" value="1"/>
</dbReference>
<keyword evidence="4 5" id="KW-0472">Membrane</keyword>
<dbReference type="InterPro" id="IPR018490">
    <property type="entry name" value="cNMP-bd_dom_sf"/>
</dbReference>
<evidence type="ECO:0000259" key="7">
    <source>
        <dbReference type="PROSITE" id="PS50206"/>
    </source>
</evidence>
<feature type="domain" description="Cyclic nucleotide-binding" evidence="6">
    <location>
        <begin position="26"/>
        <end position="125"/>
    </location>
</feature>
<evidence type="ECO:0000259" key="6">
    <source>
        <dbReference type="PROSITE" id="PS50042"/>
    </source>
</evidence>
<name>A0A7C3WII3_9BACT</name>